<sequence>MSIVAANIASEERTGRSKRYRAQFSPSHELFRGHYPGNPIVPGNFILATFLDACRHGAAEAGATSCRRIRFRRRISPGDSFVVVVDDNAGGWTHCEALLDGNIAASADITLGSTYRPEGYDRVDLSMVSAHEENLDKELVSKVRHRHPMLFVENAPSDSDPYTVSYRFGQCSRENSHHAVPVPLLLESAAQSAILVLSDQPFSFGLLAGIERIDILSEIPEQSVVEFRFRSTRHIGRAVITDVDVFSNSRKCVKVSRMLIAIDSIGG</sequence>
<organism evidence="2 3">
    <name type="scientific">Actinomyces slackii</name>
    <dbReference type="NCBI Taxonomy" id="52774"/>
    <lineage>
        <taxon>Bacteria</taxon>
        <taxon>Bacillati</taxon>
        <taxon>Actinomycetota</taxon>
        <taxon>Actinomycetes</taxon>
        <taxon>Actinomycetales</taxon>
        <taxon>Actinomycetaceae</taxon>
        <taxon>Actinomyces</taxon>
    </lineage>
</organism>
<dbReference type="InterPro" id="IPR054545">
    <property type="entry name" value="ApeI-like"/>
</dbReference>
<proteinExistence type="predicted"/>
<evidence type="ECO:0000313" key="2">
    <source>
        <dbReference type="EMBL" id="VEG75777.1"/>
    </source>
</evidence>
<dbReference type="SUPFAM" id="SSF54637">
    <property type="entry name" value="Thioesterase/thiol ester dehydrase-isomerase"/>
    <property type="match status" value="2"/>
</dbReference>
<feature type="domain" description="ApeI dehydratase-like" evidence="1">
    <location>
        <begin position="14"/>
        <end position="86"/>
    </location>
</feature>
<dbReference type="EMBL" id="LR134363">
    <property type="protein sequence ID" value="VEG75777.1"/>
    <property type="molecule type" value="Genomic_DNA"/>
</dbReference>
<dbReference type="KEGG" id="asla:NCTC11923_02455"/>
<protein>
    <submittedName>
        <fullName evidence="2">(3R)-hydroxymyristoyl-ACP dehydratase</fullName>
    </submittedName>
</protein>
<evidence type="ECO:0000313" key="3">
    <source>
        <dbReference type="Proteomes" id="UP000276899"/>
    </source>
</evidence>
<evidence type="ECO:0000259" key="1">
    <source>
        <dbReference type="Pfam" id="PF22818"/>
    </source>
</evidence>
<name>A0A3S4UQ89_9ACTO</name>
<keyword evidence="3" id="KW-1185">Reference proteome</keyword>
<accession>A0A3S4UQ89</accession>
<dbReference type="InterPro" id="IPR029069">
    <property type="entry name" value="HotDog_dom_sf"/>
</dbReference>
<dbReference type="STRING" id="1278298.GCA_000428685_02548"/>
<gene>
    <name evidence="2" type="ORF">NCTC11923_02455</name>
</gene>
<dbReference type="Proteomes" id="UP000276899">
    <property type="component" value="Chromosome"/>
</dbReference>
<dbReference type="AlphaFoldDB" id="A0A3S4UQ89"/>
<dbReference type="Gene3D" id="3.10.129.10">
    <property type="entry name" value="Hotdog Thioesterase"/>
    <property type="match status" value="2"/>
</dbReference>
<reference evidence="2 3" key="1">
    <citation type="submission" date="2018-12" db="EMBL/GenBank/DDBJ databases">
        <authorList>
            <consortium name="Pathogen Informatics"/>
        </authorList>
    </citation>
    <scope>NUCLEOTIDE SEQUENCE [LARGE SCALE GENOMIC DNA]</scope>
    <source>
        <strain evidence="2 3">NCTC11923</strain>
    </source>
</reference>
<dbReference type="Pfam" id="PF22818">
    <property type="entry name" value="ApeI-like"/>
    <property type="match status" value="1"/>
</dbReference>